<dbReference type="EMBL" id="JAKKPZ010000054">
    <property type="protein sequence ID" value="KAI1705666.1"/>
    <property type="molecule type" value="Genomic_DNA"/>
</dbReference>
<evidence type="ECO:0000313" key="2">
    <source>
        <dbReference type="Proteomes" id="UP001201812"/>
    </source>
</evidence>
<dbReference type="AlphaFoldDB" id="A0AAD4MWH5"/>
<reference evidence="1" key="1">
    <citation type="submission" date="2022-01" db="EMBL/GenBank/DDBJ databases">
        <title>Genome Sequence Resource for Two Populations of Ditylenchus destructor, the Migratory Endoparasitic Phytonematode.</title>
        <authorList>
            <person name="Zhang H."/>
            <person name="Lin R."/>
            <person name="Xie B."/>
        </authorList>
    </citation>
    <scope>NUCLEOTIDE SEQUENCE</scope>
    <source>
        <strain evidence="1">BazhouSP</strain>
    </source>
</reference>
<gene>
    <name evidence="1" type="ORF">DdX_13460</name>
</gene>
<organism evidence="1 2">
    <name type="scientific">Ditylenchus destructor</name>
    <dbReference type="NCBI Taxonomy" id="166010"/>
    <lineage>
        <taxon>Eukaryota</taxon>
        <taxon>Metazoa</taxon>
        <taxon>Ecdysozoa</taxon>
        <taxon>Nematoda</taxon>
        <taxon>Chromadorea</taxon>
        <taxon>Rhabditida</taxon>
        <taxon>Tylenchina</taxon>
        <taxon>Tylenchomorpha</taxon>
        <taxon>Sphaerularioidea</taxon>
        <taxon>Anguinidae</taxon>
        <taxon>Anguininae</taxon>
        <taxon>Ditylenchus</taxon>
    </lineage>
</organism>
<protein>
    <submittedName>
        <fullName evidence="1">Uncharacterized protein</fullName>
    </submittedName>
</protein>
<dbReference type="Proteomes" id="UP001201812">
    <property type="component" value="Unassembled WGS sequence"/>
</dbReference>
<proteinExistence type="predicted"/>
<keyword evidence="2" id="KW-1185">Reference proteome</keyword>
<sequence>MTRNCGDDSLQRAQLLEKSVRCNAEASMVLSQPITADGGFLITLGSILLLKSRPPKAAEIFTNPTQYAAASIEAAEGGRDLHERNPVLILTSGS</sequence>
<evidence type="ECO:0000313" key="1">
    <source>
        <dbReference type="EMBL" id="KAI1705666.1"/>
    </source>
</evidence>
<comment type="caution">
    <text evidence="1">The sequence shown here is derived from an EMBL/GenBank/DDBJ whole genome shotgun (WGS) entry which is preliminary data.</text>
</comment>
<name>A0AAD4MWH5_9BILA</name>
<accession>A0AAD4MWH5</accession>